<dbReference type="OrthoDB" id="5485925at2"/>
<feature type="signal peptide" evidence="2">
    <location>
        <begin position="1"/>
        <end position="20"/>
    </location>
</feature>
<feature type="domain" description="Secretion system C-terminal sorting" evidence="3">
    <location>
        <begin position="420"/>
        <end position="486"/>
    </location>
</feature>
<evidence type="ECO:0000256" key="1">
    <source>
        <dbReference type="ARBA" id="ARBA00022729"/>
    </source>
</evidence>
<protein>
    <submittedName>
        <fullName evidence="4">Por secretion system C-terminal sorting domain-containing protein</fullName>
    </submittedName>
</protein>
<dbReference type="Pfam" id="PF18962">
    <property type="entry name" value="Por_Secre_tail"/>
    <property type="match status" value="1"/>
</dbReference>
<accession>A0A1M6EFV9</accession>
<evidence type="ECO:0000313" key="4">
    <source>
        <dbReference type="EMBL" id="SHI84362.1"/>
    </source>
</evidence>
<evidence type="ECO:0000256" key="2">
    <source>
        <dbReference type="SAM" id="SignalP"/>
    </source>
</evidence>
<proteinExistence type="predicted"/>
<keyword evidence="1 2" id="KW-0732">Signal</keyword>
<dbReference type="Proteomes" id="UP000184543">
    <property type="component" value="Unassembled WGS sequence"/>
</dbReference>
<evidence type="ECO:0000313" key="5">
    <source>
        <dbReference type="Proteomes" id="UP000184543"/>
    </source>
</evidence>
<dbReference type="RefSeq" id="WP_072989987.1">
    <property type="nucleotide sequence ID" value="NZ_FQYU01000002.1"/>
</dbReference>
<gene>
    <name evidence="4" type="ORF">SAMN04488513_10247</name>
</gene>
<organism evidence="4 5">
    <name type="scientific">Pseudozobellia thermophila</name>
    <dbReference type="NCBI Taxonomy" id="192903"/>
    <lineage>
        <taxon>Bacteria</taxon>
        <taxon>Pseudomonadati</taxon>
        <taxon>Bacteroidota</taxon>
        <taxon>Flavobacteriia</taxon>
        <taxon>Flavobacteriales</taxon>
        <taxon>Flavobacteriaceae</taxon>
        <taxon>Pseudozobellia</taxon>
    </lineage>
</organism>
<name>A0A1M6EFV9_9FLAO</name>
<evidence type="ECO:0000259" key="3">
    <source>
        <dbReference type="Pfam" id="PF18962"/>
    </source>
</evidence>
<reference evidence="5" key="1">
    <citation type="submission" date="2016-11" db="EMBL/GenBank/DDBJ databases">
        <authorList>
            <person name="Varghese N."/>
            <person name="Submissions S."/>
        </authorList>
    </citation>
    <scope>NUCLEOTIDE SEQUENCE [LARGE SCALE GENOMIC DNA]</scope>
    <source>
        <strain evidence="5">DSM 19858</strain>
    </source>
</reference>
<sequence>MKSACFFLVLIASTFLYPIAAQSPEALPLFDISQLTYEGGFRIRASQNGVSDVNYSQGPIAYNYENHSLFIVGHTHQQAIAEYAIPDIVKSEQLSELNMVESPIQVFSQVLDRAADGNPEKLDRVGGLYYVNHGGQPKLIVNAFEYYDAPADNTLSTLIINNASDIENSQVSGYFRFDGGAAHTSGWISPIPEAWQETLGGSHITGHSSGIPIISRCSVGPSAFAFGMNEALNATDAIETTALLDFNLSHPLHEDLGNESGTNDIWTHLSRATYGFIVPGTRTYLTIGSSGGHESGVCYKCVQDNGNLCGGYCTPEADDNYQYYWLWDVNDLVAVKNGSLEPHEVRPYDHGFFNTPFQANGSKKIGGGSFDSATGNLYLSIQSGDTEQGVYARPPVIAVYNVNGEVLTDNTPIGTLELTMYPNPTSGMLYIEGLPDRSHIQINDMAGKLVRTLTTDKTVYELDMGQLSSGVYVVSVHDMSSRKVVTEQIIKVD</sequence>
<dbReference type="AlphaFoldDB" id="A0A1M6EFV9"/>
<keyword evidence="5" id="KW-1185">Reference proteome</keyword>
<dbReference type="EMBL" id="FQYU01000002">
    <property type="protein sequence ID" value="SHI84362.1"/>
    <property type="molecule type" value="Genomic_DNA"/>
</dbReference>
<dbReference type="InterPro" id="IPR026444">
    <property type="entry name" value="Secre_tail"/>
</dbReference>
<dbReference type="NCBIfam" id="TIGR04183">
    <property type="entry name" value="Por_Secre_tail"/>
    <property type="match status" value="1"/>
</dbReference>
<feature type="chain" id="PRO_5012906587" evidence="2">
    <location>
        <begin position="21"/>
        <end position="493"/>
    </location>
</feature>